<dbReference type="EMBL" id="MFAY01000053">
    <property type="protein sequence ID" value="OGD87885.1"/>
    <property type="molecule type" value="Genomic_DNA"/>
</dbReference>
<evidence type="ECO:0000256" key="2">
    <source>
        <dbReference type="SAM" id="SignalP"/>
    </source>
</evidence>
<keyword evidence="1" id="KW-0472">Membrane</keyword>
<dbReference type="Gene3D" id="3.10.620.30">
    <property type="match status" value="1"/>
</dbReference>
<feature type="chain" id="PRO_5009518703" description="Transglutaminase-like domain-containing protein" evidence="2">
    <location>
        <begin position="21"/>
        <end position="627"/>
    </location>
</feature>
<organism evidence="4 5">
    <name type="scientific">Candidatus Curtissbacteria bacterium RIFCSPHIGHO2_01_FULL_40_12</name>
    <dbReference type="NCBI Taxonomy" id="1797710"/>
    <lineage>
        <taxon>Bacteria</taxon>
        <taxon>Candidatus Curtissiibacteriota</taxon>
    </lineage>
</organism>
<protein>
    <recommendedName>
        <fullName evidence="3">Transglutaminase-like domain-containing protein</fullName>
    </recommendedName>
</protein>
<evidence type="ECO:0000313" key="5">
    <source>
        <dbReference type="Proteomes" id="UP000178577"/>
    </source>
</evidence>
<dbReference type="InterPro" id="IPR038765">
    <property type="entry name" value="Papain-like_cys_pep_sf"/>
</dbReference>
<keyword evidence="1" id="KW-0812">Transmembrane</keyword>
<accession>A0A1F5G7U1</accession>
<dbReference type="InterPro" id="IPR002931">
    <property type="entry name" value="Transglutaminase-like"/>
</dbReference>
<keyword evidence="1" id="KW-1133">Transmembrane helix</keyword>
<dbReference type="PANTHER" id="PTHR33490">
    <property type="entry name" value="BLR5614 PROTEIN-RELATED"/>
    <property type="match status" value="1"/>
</dbReference>
<proteinExistence type="predicted"/>
<evidence type="ECO:0000259" key="3">
    <source>
        <dbReference type="SMART" id="SM00460"/>
    </source>
</evidence>
<name>A0A1F5G7U1_9BACT</name>
<feature type="signal peptide" evidence="2">
    <location>
        <begin position="1"/>
        <end position="20"/>
    </location>
</feature>
<dbReference type="SUPFAM" id="SSF54001">
    <property type="entry name" value="Cysteine proteinases"/>
    <property type="match status" value="1"/>
</dbReference>
<feature type="domain" description="Transglutaminase-like" evidence="3">
    <location>
        <begin position="353"/>
        <end position="425"/>
    </location>
</feature>
<dbReference type="AlphaFoldDB" id="A0A1F5G7U1"/>
<reference evidence="4 5" key="1">
    <citation type="journal article" date="2016" name="Nat. Commun.">
        <title>Thousands of microbial genomes shed light on interconnected biogeochemical processes in an aquifer system.</title>
        <authorList>
            <person name="Anantharaman K."/>
            <person name="Brown C.T."/>
            <person name="Hug L.A."/>
            <person name="Sharon I."/>
            <person name="Castelle C.J."/>
            <person name="Probst A.J."/>
            <person name="Thomas B.C."/>
            <person name="Singh A."/>
            <person name="Wilkins M.J."/>
            <person name="Karaoz U."/>
            <person name="Brodie E.L."/>
            <person name="Williams K.H."/>
            <person name="Hubbard S.S."/>
            <person name="Banfield J.F."/>
        </authorList>
    </citation>
    <scope>NUCLEOTIDE SEQUENCE [LARGE SCALE GENOMIC DNA]</scope>
</reference>
<dbReference type="PANTHER" id="PTHR33490:SF6">
    <property type="entry name" value="SLL1049 PROTEIN"/>
    <property type="match status" value="1"/>
</dbReference>
<comment type="caution">
    <text evidence="4">The sequence shown here is derived from an EMBL/GenBank/DDBJ whole genome shotgun (WGS) entry which is preliminary data.</text>
</comment>
<feature type="transmembrane region" description="Helical" evidence="1">
    <location>
        <begin position="585"/>
        <end position="612"/>
    </location>
</feature>
<gene>
    <name evidence="4" type="ORF">A2693_01635</name>
</gene>
<evidence type="ECO:0000313" key="4">
    <source>
        <dbReference type="EMBL" id="OGD87885.1"/>
    </source>
</evidence>
<keyword evidence="2" id="KW-0732">Signal</keyword>
<dbReference type="SMART" id="SM00460">
    <property type="entry name" value="TGc"/>
    <property type="match status" value="1"/>
</dbReference>
<dbReference type="Proteomes" id="UP000178577">
    <property type="component" value="Unassembled WGS sequence"/>
</dbReference>
<dbReference type="Pfam" id="PF01841">
    <property type="entry name" value="Transglut_core"/>
    <property type="match status" value="1"/>
</dbReference>
<sequence length="627" mass="70264">MNFWRLAGIFLFFSAIFLFAQTKVFAQGEFTSDYKVNYAIEPSGRTNVVQEITLKNNTPNFYADKFELKIGSTKVDNVKAQDASGPMTTNVSFDNNVTTISVKFNQRVIGLGKTLPWKLFYSSSELVTKSGQIWEISIPKIAKNPDIGIYQVQVFAPITFGPVAASVPTPKLTSRQGENQIFEFEKDQLLNLGISMLLGEKQIFQFTLSYYLDNNNLTARTKEITLPPDNNYQKIVISSINPAPINVRVDSEGNFLAQYKLSPREQTSIVVSGYVEVFTRPFRNTTPKLSSEDRKRYIQPQRYWETDSAIIKDKANELAGPKEIYDFVSNYLSYSQERLNTANIERKGALAAFNDPKDSVCMEFTDLFITLARAKGIPAREVVGYAYSQNERLRPLSFTAQGDLLHAWPQFWDDKLGWIQVDPTWGSTSGGLDYFDKMDFNHITLVQRGASSTTPFPAGSFKKPSQLNKKDVIVSFAQDLPNITNAPQLSLITPEKIIAGIPVKILAQIKNIGSTSIISGMLILESNALAGNKSQITEVGILPPFSKKEFSYNFQTKSSFSKVFDVILLSFADAQISKPITITPLYFLIASKLFLISLVFALLIIIVGLVLYKKLHQTKVPKTKDLL</sequence>
<evidence type="ECO:0000256" key="1">
    <source>
        <dbReference type="SAM" id="Phobius"/>
    </source>
</evidence>